<dbReference type="Gene3D" id="3.80.10.10">
    <property type="entry name" value="Ribonuclease Inhibitor"/>
    <property type="match status" value="1"/>
</dbReference>
<dbReference type="Gramene" id="RZC75871">
    <property type="protein sequence ID" value="RZC75871"/>
    <property type="gene ID" value="C5167_000229"/>
</dbReference>
<dbReference type="Pfam" id="PF00646">
    <property type="entry name" value="F-box"/>
    <property type="match status" value="1"/>
</dbReference>
<dbReference type="Gene3D" id="1.20.1280.50">
    <property type="match status" value="1"/>
</dbReference>
<dbReference type="InterPro" id="IPR055411">
    <property type="entry name" value="LRR_FXL15/At3g58940/PEG3-like"/>
</dbReference>
<accession>A0A4Y7KUS7</accession>
<sequence length="490" mass="55639">MFLKIAGTAMDNRDHKHLKGINTDMISQFPDPIIHHILSFLETKFVVRTSILSKRWWYIWTTMPAYDFLLQGHQEFEAKTLEIFVDKILSGRKPLFSITKFALRSDEKHFDASKVYQWISNLVRCNIEELNLALSDDQPINLPISLFTCKSLLELRLQLNISLIDLPKAISIPKLKLLHLSNISLHKSLAEQLILNAPLLEELVLSKCLWSDWNESTLNISGPALKFFRFHDPVTHVGVRGFYDPVTHDGVRNGIVKIHAPNLRHLTCTGNIAKDYILSSFPSLDDAEVCFKFNFNFKRNFLNTRGAEIGPAASKLVGALSNVRSLTISGETLEALSFANDLPTFQNLTHLTVTSKFRSLADKVLLKLFQSAPNLESLVLPGLPTNEREFTQGVFWSLSVAIGCPFARLKSVHFKEFSWHPRNMEFLKLVLKNAKVLEKVSLGNETPPLSSIPARIELMEKLIVPKKVKSHKKVKAMTLFEWYLIGTQTP</sequence>
<dbReference type="InterPro" id="IPR036047">
    <property type="entry name" value="F-box-like_dom_sf"/>
</dbReference>
<dbReference type="PANTHER" id="PTHR31900:SF30">
    <property type="entry name" value="SUPERFAMILY PROTEIN, PUTATIVE-RELATED"/>
    <property type="match status" value="1"/>
</dbReference>
<dbReference type="InterPro" id="IPR032675">
    <property type="entry name" value="LRR_dom_sf"/>
</dbReference>
<dbReference type="CDD" id="cd22160">
    <property type="entry name" value="F-box_AtFBL13-like"/>
    <property type="match status" value="1"/>
</dbReference>
<dbReference type="InterPro" id="IPR001810">
    <property type="entry name" value="F-box_dom"/>
</dbReference>
<feature type="domain" description="F-box/LRR-repeat protein 15/At3g58940/PEG3-like LRR" evidence="3">
    <location>
        <begin position="117"/>
        <end position="230"/>
    </location>
</feature>
<dbReference type="Proteomes" id="UP000316621">
    <property type="component" value="Chromosome 9"/>
</dbReference>
<feature type="domain" description="FBD" evidence="2">
    <location>
        <begin position="403"/>
        <end position="442"/>
    </location>
</feature>
<dbReference type="Pfam" id="PF24758">
    <property type="entry name" value="LRR_At5g56370"/>
    <property type="match status" value="1"/>
</dbReference>
<dbReference type="PANTHER" id="PTHR31900">
    <property type="entry name" value="F-BOX/RNI SUPERFAMILY PROTEIN-RELATED"/>
    <property type="match status" value="1"/>
</dbReference>
<dbReference type="Pfam" id="PF08387">
    <property type="entry name" value="FBD"/>
    <property type="match status" value="1"/>
</dbReference>
<dbReference type="EMBL" id="CM010723">
    <property type="protein sequence ID" value="RZC75871.1"/>
    <property type="molecule type" value="Genomic_DNA"/>
</dbReference>
<dbReference type="InterPro" id="IPR006566">
    <property type="entry name" value="FBD"/>
</dbReference>
<evidence type="ECO:0000259" key="2">
    <source>
        <dbReference type="Pfam" id="PF08387"/>
    </source>
</evidence>
<feature type="domain" description="F-box" evidence="1">
    <location>
        <begin position="26"/>
        <end position="56"/>
    </location>
</feature>
<name>A0A4Y7KUS7_PAPSO</name>
<evidence type="ECO:0008006" key="6">
    <source>
        <dbReference type="Google" id="ProtNLM"/>
    </source>
</evidence>
<dbReference type="SUPFAM" id="SSF81383">
    <property type="entry name" value="F-box domain"/>
    <property type="match status" value="1"/>
</dbReference>
<keyword evidence="5" id="KW-1185">Reference proteome</keyword>
<gene>
    <name evidence="4" type="ORF">C5167_000229</name>
</gene>
<evidence type="ECO:0000259" key="1">
    <source>
        <dbReference type="Pfam" id="PF00646"/>
    </source>
</evidence>
<reference evidence="4 5" key="1">
    <citation type="journal article" date="2018" name="Science">
        <title>The opium poppy genome and morphinan production.</title>
        <authorList>
            <person name="Guo L."/>
            <person name="Winzer T."/>
            <person name="Yang X."/>
            <person name="Li Y."/>
            <person name="Ning Z."/>
            <person name="He Z."/>
            <person name="Teodor R."/>
            <person name="Lu Y."/>
            <person name="Bowser T.A."/>
            <person name="Graham I.A."/>
            <person name="Ye K."/>
        </authorList>
    </citation>
    <scope>NUCLEOTIDE SEQUENCE [LARGE SCALE GENOMIC DNA]</scope>
    <source>
        <strain evidence="5">cv. HN1</strain>
        <tissue evidence="4">Leaves</tissue>
    </source>
</reference>
<dbReference type="OMA" id="LDCFRIR"/>
<protein>
    <recommendedName>
        <fullName evidence="6">F-box domain-containing protein</fullName>
    </recommendedName>
</protein>
<organism evidence="4 5">
    <name type="scientific">Papaver somniferum</name>
    <name type="common">Opium poppy</name>
    <dbReference type="NCBI Taxonomy" id="3469"/>
    <lineage>
        <taxon>Eukaryota</taxon>
        <taxon>Viridiplantae</taxon>
        <taxon>Streptophyta</taxon>
        <taxon>Embryophyta</taxon>
        <taxon>Tracheophyta</taxon>
        <taxon>Spermatophyta</taxon>
        <taxon>Magnoliopsida</taxon>
        <taxon>Ranunculales</taxon>
        <taxon>Papaveraceae</taxon>
        <taxon>Papaveroideae</taxon>
        <taxon>Papaver</taxon>
    </lineage>
</organism>
<proteinExistence type="predicted"/>
<dbReference type="InterPro" id="IPR050232">
    <property type="entry name" value="FBL13/AtMIF1-like"/>
</dbReference>
<evidence type="ECO:0000259" key="3">
    <source>
        <dbReference type="Pfam" id="PF24758"/>
    </source>
</evidence>
<evidence type="ECO:0000313" key="4">
    <source>
        <dbReference type="EMBL" id="RZC75871.1"/>
    </source>
</evidence>
<dbReference type="OrthoDB" id="612216at2759"/>
<dbReference type="InterPro" id="IPR053781">
    <property type="entry name" value="F-box_AtFBL13-like"/>
</dbReference>
<dbReference type="AlphaFoldDB" id="A0A4Y7KUS7"/>
<dbReference type="SUPFAM" id="SSF52047">
    <property type="entry name" value="RNI-like"/>
    <property type="match status" value="1"/>
</dbReference>
<evidence type="ECO:0000313" key="5">
    <source>
        <dbReference type="Proteomes" id="UP000316621"/>
    </source>
</evidence>